<keyword evidence="2" id="KW-1185">Reference proteome</keyword>
<evidence type="ECO:0000313" key="2">
    <source>
        <dbReference type="Proteomes" id="UP000691718"/>
    </source>
</evidence>
<dbReference type="EMBL" id="CAJQZP010000178">
    <property type="protein sequence ID" value="CAG4943232.1"/>
    <property type="molecule type" value="Genomic_DNA"/>
</dbReference>
<sequence>MPWLPVLRDEQWIMSRLSQYMSHVFRTQEVQLALGRFDLTGECIHSSVACKRRIAEWGALHTAESERPAPLRCGGRHIDCVHGGRHRVLRCAFCFTG</sequence>
<protein>
    <submittedName>
        <fullName evidence="1">(apollo) hypothetical protein</fullName>
    </submittedName>
</protein>
<accession>A0A8S3W6H4</accession>
<evidence type="ECO:0000313" key="1">
    <source>
        <dbReference type="EMBL" id="CAG4943232.1"/>
    </source>
</evidence>
<gene>
    <name evidence="1" type="ORF">PAPOLLO_LOCUS2608</name>
</gene>
<organism evidence="1 2">
    <name type="scientific">Parnassius apollo</name>
    <name type="common">Apollo butterfly</name>
    <name type="synonym">Papilio apollo</name>
    <dbReference type="NCBI Taxonomy" id="110799"/>
    <lineage>
        <taxon>Eukaryota</taxon>
        <taxon>Metazoa</taxon>
        <taxon>Ecdysozoa</taxon>
        <taxon>Arthropoda</taxon>
        <taxon>Hexapoda</taxon>
        <taxon>Insecta</taxon>
        <taxon>Pterygota</taxon>
        <taxon>Neoptera</taxon>
        <taxon>Endopterygota</taxon>
        <taxon>Lepidoptera</taxon>
        <taxon>Glossata</taxon>
        <taxon>Ditrysia</taxon>
        <taxon>Papilionoidea</taxon>
        <taxon>Papilionidae</taxon>
        <taxon>Parnassiinae</taxon>
        <taxon>Parnassini</taxon>
        <taxon>Parnassius</taxon>
        <taxon>Parnassius</taxon>
    </lineage>
</organism>
<dbReference type="AlphaFoldDB" id="A0A8S3W6H4"/>
<proteinExistence type="predicted"/>
<reference evidence="1" key="1">
    <citation type="submission" date="2021-04" db="EMBL/GenBank/DDBJ databases">
        <authorList>
            <person name="Tunstrom K."/>
        </authorList>
    </citation>
    <scope>NUCLEOTIDE SEQUENCE</scope>
</reference>
<dbReference type="Proteomes" id="UP000691718">
    <property type="component" value="Unassembled WGS sequence"/>
</dbReference>
<name>A0A8S3W6H4_PARAO</name>
<comment type="caution">
    <text evidence="1">The sequence shown here is derived from an EMBL/GenBank/DDBJ whole genome shotgun (WGS) entry which is preliminary data.</text>
</comment>